<feature type="domain" description="RNA-binding S4" evidence="6">
    <location>
        <begin position="48"/>
        <end position="107"/>
    </location>
</feature>
<dbReference type="GO" id="GO:0003723">
    <property type="term" value="F:RNA binding"/>
    <property type="evidence" value="ECO:0007669"/>
    <property type="project" value="UniProtKB-KW"/>
</dbReference>
<keyword evidence="8" id="KW-1185">Reference proteome</keyword>
<dbReference type="EC" id="5.4.99.-" evidence="4"/>
<dbReference type="InterPro" id="IPR002942">
    <property type="entry name" value="S4_RNA-bd"/>
</dbReference>
<dbReference type="PANTHER" id="PTHR47683:SF2">
    <property type="entry name" value="RNA-BINDING S4 DOMAIN-CONTAINING PROTEIN"/>
    <property type="match status" value="1"/>
</dbReference>
<dbReference type="GO" id="GO:0120159">
    <property type="term" value="F:rRNA pseudouridine synthase activity"/>
    <property type="evidence" value="ECO:0007669"/>
    <property type="project" value="UniProtKB-ARBA"/>
</dbReference>
<dbReference type="InterPro" id="IPR018496">
    <property type="entry name" value="PsdUridine_synth_RsuA/RluB_CS"/>
</dbReference>
<dbReference type="InterPro" id="IPR042092">
    <property type="entry name" value="PsdUridine_s_RsuA/RluB/E/F_cat"/>
</dbReference>
<evidence type="ECO:0000256" key="4">
    <source>
        <dbReference type="RuleBase" id="RU003887"/>
    </source>
</evidence>
<dbReference type="InterPro" id="IPR000748">
    <property type="entry name" value="PsdUridine_synth_RsuA/RluB/E/F"/>
</dbReference>
<dbReference type="PROSITE" id="PS50889">
    <property type="entry name" value="S4"/>
    <property type="match status" value="1"/>
</dbReference>
<sequence length="345" mass="38522">MYPLGHIINHKSRREAPQTQKDSTMPNEKAQKPAAKSSTKPAEEPKGDRLQKILAQAGIASRRKAEEIILEGRVQVNGTTITELGTKHDAEKDHIRVDGKLLKGPEKQRYYMLNKPRGYVTTLNDPEKRPTVMQLMAQHKSGPHGDQVRLYPVGRLDYLSEGLLLMTNDGELANALSKAAAGVEKTYLVKVSGVPPASALDQIRRGIMIDRGRLDEVRSGRRDRIITAPAKLELVRGGDNPWYELTLTEGRNRQLRKMFEEIGHHVEKIRRIGYGALRLDVPPGEFRELTLGEVTALDRASKGKKVVPKKNLPEFAQLKAPAKKKPTGPPRRTFASKAKPTRRAV</sequence>
<evidence type="ECO:0000256" key="5">
    <source>
        <dbReference type="SAM" id="MobiDB-lite"/>
    </source>
</evidence>
<keyword evidence="2 4" id="KW-0413">Isomerase</keyword>
<dbReference type="CDD" id="cd00165">
    <property type="entry name" value="S4"/>
    <property type="match status" value="1"/>
</dbReference>
<dbReference type="CDD" id="cd02870">
    <property type="entry name" value="PseudoU_synth_RsuA_like"/>
    <property type="match status" value="1"/>
</dbReference>
<dbReference type="Pfam" id="PF01479">
    <property type="entry name" value="S4"/>
    <property type="match status" value="1"/>
</dbReference>
<dbReference type="SUPFAM" id="SSF55120">
    <property type="entry name" value="Pseudouridine synthase"/>
    <property type="match status" value="1"/>
</dbReference>
<keyword evidence="3" id="KW-0694">RNA-binding</keyword>
<dbReference type="Proteomes" id="UP000289437">
    <property type="component" value="Unassembled WGS sequence"/>
</dbReference>
<comment type="similarity">
    <text evidence="1 4">Belongs to the pseudouridine synthase RsuA family.</text>
</comment>
<evidence type="ECO:0000313" key="7">
    <source>
        <dbReference type="EMBL" id="RXH58791.1"/>
    </source>
</evidence>
<dbReference type="NCBIfam" id="TIGR00093">
    <property type="entry name" value="pseudouridine synthase"/>
    <property type="match status" value="1"/>
</dbReference>
<dbReference type="InterPro" id="IPR036986">
    <property type="entry name" value="S4_RNA-bd_sf"/>
</dbReference>
<dbReference type="SUPFAM" id="SSF55174">
    <property type="entry name" value="Alpha-L RNA-binding motif"/>
    <property type="match status" value="1"/>
</dbReference>
<evidence type="ECO:0000313" key="8">
    <source>
        <dbReference type="Proteomes" id="UP000289437"/>
    </source>
</evidence>
<dbReference type="EMBL" id="RDSM01000001">
    <property type="protein sequence ID" value="RXH58791.1"/>
    <property type="molecule type" value="Genomic_DNA"/>
</dbReference>
<dbReference type="Gene3D" id="3.30.70.580">
    <property type="entry name" value="Pseudouridine synthase I, catalytic domain, N-terminal subdomain"/>
    <property type="match status" value="1"/>
</dbReference>
<evidence type="ECO:0000256" key="3">
    <source>
        <dbReference type="PROSITE-ProRule" id="PRU00182"/>
    </source>
</evidence>
<dbReference type="InterPro" id="IPR050343">
    <property type="entry name" value="RsuA_PseudoU_synthase"/>
</dbReference>
<dbReference type="FunFam" id="3.10.290.10:FF:000003">
    <property type="entry name" value="Pseudouridine synthase"/>
    <property type="match status" value="1"/>
</dbReference>
<evidence type="ECO:0000256" key="1">
    <source>
        <dbReference type="ARBA" id="ARBA00008348"/>
    </source>
</evidence>
<dbReference type="PANTHER" id="PTHR47683">
    <property type="entry name" value="PSEUDOURIDINE SYNTHASE FAMILY PROTEIN-RELATED"/>
    <property type="match status" value="1"/>
</dbReference>
<dbReference type="InterPro" id="IPR020103">
    <property type="entry name" value="PsdUridine_synth_cat_dom_sf"/>
</dbReference>
<reference evidence="8" key="2">
    <citation type="submission" date="2019-02" db="EMBL/GenBank/DDBJ databases">
        <title>Granulicella sibirica sp. nov., a psychrotolerant acidobacterium isolated from an organic soil layer in forested tundra, West Siberia.</title>
        <authorList>
            <person name="Oshkin I.Y."/>
            <person name="Kulichevskaya I.S."/>
            <person name="Rijpstra W.I.C."/>
            <person name="Sinninghe Damste J.S."/>
            <person name="Rakitin A.L."/>
            <person name="Ravin N.V."/>
            <person name="Dedysh S.N."/>
        </authorList>
    </citation>
    <scope>NUCLEOTIDE SEQUENCE [LARGE SCALE GENOMIC DNA]</scope>
    <source>
        <strain evidence="8">AF10</strain>
    </source>
</reference>
<feature type="region of interest" description="Disordered" evidence="5">
    <location>
        <begin position="1"/>
        <end position="49"/>
    </location>
</feature>
<evidence type="ECO:0000256" key="2">
    <source>
        <dbReference type="ARBA" id="ARBA00023235"/>
    </source>
</evidence>
<dbReference type="InterPro" id="IPR020094">
    <property type="entry name" value="TruA/RsuA/RluB/E/F_N"/>
</dbReference>
<comment type="caution">
    <text evidence="7">The sequence shown here is derived from an EMBL/GenBank/DDBJ whole genome shotgun (WGS) entry which is preliminary data.</text>
</comment>
<evidence type="ECO:0000259" key="6">
    <source>
        <dbReference type="SMART" id="SM00363"/>
    </source>
</evidence>
<feature type="region of interest" description="Disordered" evidence="5">
    <location>
        <begin position="303"/>
        <end position="345"/>
    </location>
</feature>
<protein>
    <recommendedName>
        <fullName evidence="4">Pseudouridine synthase</fullName>
        <ecNumber evidence="4">5.4.99.-</ecNumber>
    </recommendedName>
</protein>
<dbReference type="SMART" id="SM00363">
    <property type="entry name" value="S4"/>
    <property type="match status" value="1"/>
</dbReference>
<dbReference type="Pfam" id="PF00849">
    <property type="entry name" value="PseudoU_synth_2"/>
    <property type="match status" value="1"/>
</dbReference>
<dbReference type="InterPro" id="IPR006145">
    <property type="entry name" value="PsdUridine_synth_RsuA/RluA"/>
</dbReference>
<dbReference type="AlphaFoldDB" id="A0A4Q0TAW9"/>
<dbReference type="Gene3D" id="3.30.70.1560">
    <property type="entry name" value="Alpha-L RNA-binding motif"/>
    <property type="match status" value="1"/>
</dbReference>
<dbReference type="GO" id="GO:0000455">
    <property type="term" value="P:enzyme-directed rRNA pseudouridine synthesis"/>
    <property type="evidence" value="ECO:0007669"/>
    <property type="project" value="UniProtKB-ARBA"/>
</dbReference>
<reference evidence="7 8" key="1">
    <citation type="submission" date="2018-11" db="EMBL/GenBank/DDBJ databases">
        <authorList>
            <person name="Mardanov A.V."/>
            <person name="Ravin N.V."/>
            <person name="Dedysh S.N."/>
        </authorList>
    </citation>
    <scope>NUCLEOTIDE SEQUENCE [LARGE SCALE GENOMIC DNA]</scope>
    <source>
        <strain evidence="7 8">AF10</strain>
    </source>
</reference>
<accession>A0A4Q0TAW9</accession>
<proteinExistence type="inferred from homology"/>
<feature type="compositionally biased region" description="Polar residues" evidence="5">
    <location>
        <begin position="17"/>
        <end position="26"/>
    </location>
</feature>
<organism evidence="7 8">
    <name type="scientific">Granulicella sibirica</name>
    <dbReference type="NCBI Taxonomy" id="2479048"/>
    <lineage>
        <taxon>Bacteria</taxon>
        <taxon>Pseudomonadati</taxon>
        <taxon>Acidobacteriota</taxon>
        <taxon>Terriglobia</taxon>
        <taxon>Terriglobales</taxon>
        <taxon>Acidobacteriaceae</taxon>
        <taxon>Granulicella</taxon>
    </lineage>
</organism>
<dbReference type="Gene3D" id="3.10.290.10">
    <property type="entry name" value="RNA-binding S4 domain"/>
    <property type="match status" value="1"/>
</dbReference>
<gene>
    <name evidence="7" type="ORF">GRAN_2101</name>
</gene>
<dbReference type="PROSITE" id="PS01149">
    <property type="entry name" value="PSI_RSU"/>
    <property type="match status" value="1"/>
</dbReference>
<name>A0A4Q0TAW9_9BACT</name>